<evidence type="ECO:0000313" key="2">
    <source>
        <dbReference type="EMBL" id="KAK0554027.1"/>
    </source>
</evidence>
<gene>
    <name evidence="2" type="ORF">OC846_002248</name>
</gene>
<feature type="region of interest" description="Disordered" evidence="1">
    <location>
        <begin position="308"/>
        <end position="332"/>
    </location>
</feature>
<keyword evidence="3" id="KW-1185">Reference proteome</keyword>
<dbReference type="AlphaFoldDB" id="A0AAN6GRN3"/>
<comment type="caution">
    <text evidence="2">The sequence shown here is derived from an EMBL/GenBank/DDBJ whole genome shotgun (WGS) entry which is preliminary data.</text>
</comment>
<name>A0AAN6GRN3_9BASI</name>
<organism evidence="2 3">
    <name type="scientific">Tilletia horrida</name>
    <dbReference type="NCBI Taxonomy" id="155126"/>
    <lineage>
        <taxon>Eukaryota</taxon>
        <taxon>Fungi</taxon>
        <taxon>Dikarya</taxon>
        <taxon>Basidiomycota</taxon>
        <taxon>Ustilaginomycotina</taxon>
        <taxon>Exobasidiomycetes</taxon>
        <taxon>Tilletiales</taxon>
        <taxon>Tilletiaceae</taxon>
        <taxon>Tilletia</taxon>
    </lineage>
</organism>
<dbReference type="EMBL" id="JAPDMZ010000042">
    <property type="protein sequence ID" value="KAK0554027.1"/>
    <property type="molecule type" value="Genomic_DNA"/>
</dbReference>
<protein>
    <submittedName>
        <fullName evidence="2">Uncharacterized protein</fullName>
    </submittedName>
</protein>
<sequence length="356" mass="40347">MMPKKRPSTQWEGTFAKVTKGICFLERRTEVWRFLEDAGDVLRRLQDLKDLRGLDLRLDTWALHRANEYVVEDDVDYNRLQSYCTLELYELDQILGCARPLPSIRLTFVRIVFPDLGLKIGDHDRLLNRLHDLTHLEIVCSGLRVNLTGALLLSLIATSFSATIKSLTFITFQNLTISYHSDDEVPHVAPAQQPLPEPSGSVEMEQMFLPELLHLHLQVDKLGAHAMRRWHMPQVEGLILRGSGKLGDFRVDRRLSTVIYDGMGPFQSRRQAQDRYMASIGSSELLINGSFKLYTESMSPQEFNADNIDTTSNRGDFRGHHGTRGDGGYGREPGRYSGLYEVPSGVGWNRRGSEGG</sequence>
<evidence type="ECO:0000313" key="3">
    <source>
        <dbReference type="Proteomes" id="UP001176517"/>
    </source>
</evidence>
<proteinExistence type="predicted"/>
<dbReference type="Proteomes" id="UP001176517">
    <property type="component" value="Unassembled WGS sequence"/>
</dbReference>
<accession>A0AAN6GRN3</accession>
<evidence type="ECO:0000256" key="1">
    <source>
        <dbReference type="SAM" id="MobiDB-lite"/>
    </source>
</evidence>
<reference evidence="2" key="1">
    <citation type="journal article" date="2023" name="PhytoFront">
        <title>Draft Genome Resources of Seven Strains of Tilletia horrida, Causal Agent of Kernel Smut of Rice.</title>
        <authorList>
            <person name="Khanal S."/>
            <person name="Antony Babu S."/>
            <person name="Zhou X.G."/>
        </authorList>
    </citation>
    <scope>NUCLEOTIDE SEQUENCE</scope>
    <source>
        <strain evidence="2">TX6</strain>
    </source>
</reference>